<sequence length="501" mass="56850">MYLEKCTKPVYVRTSKLHGHKAVKGTGDVKDSAARGRIRRAAPSIRTHGKPLRRRGVPKESNARRSHSMNTLRHRRGKEARRREERGLAMARPIILHALRVPEVGLRAYRRDLILVKMDFLLWGWNWTSDAIIQEWDNNGLPKLPGYRGHHDTWKIWDWKKVLGRCADDDGDLTFDSDSVRVTRDEERAYDDLFKHPYTGKNGPLFESWRHGTNGWKTVYYKDLKRRVIALKIMHILRPARTTYVTAWQPSPVKGPKTRTDPLQPNTYHSLGTSSDGRGAETEKPERQLAKRRKVVSDDEEELAHEVRRVDMDLDGARQPRSRARSKKRANRRMVTAEVSDSSVEKTVASIVNTSEVATGKSTRPVEIEGPSGVSIKVPADIPAEPLKEGTELISPISLSSEQSRSAQGEETPQVKMNEDLKKEYTLSEKILEQVVAWIGGTVVEADGITLPTSPVEEVRPEEEKKASGEDAKVLEVTFIDFLQDSVVPLLKYLDGKRERV</sequence>
<dbReference type="Proteomes" id="UP000077202">
    <property type="component" value="Unassembled WGS sequence"/>
</dbReference>
<feature type="compositionally biased region" description="Basic residues" evidence="1">
    <location>
        <begin position="47"/>
        <end position="56"/>
    </location>
</feature>
<accession>A0A176W4W6</accession>
<feature type="region of interest" description="Disordered" evidence="1">
    <location>
        <begin position="395"/>
        <end position="415"/>
    </location>
</feature>
<feature type="compositionally biased region" description="Polar residues" evidence="1">
    <location>
        <begin position="261"/>
        <end position="276"/>
    </location>
</feature>
<evidence type="ECO:0000313" key="2">
    <source>
        <dbReference type="EMBL" id="OAE28067.1"/>
    </source>
</evidence>
<feature type="region of interest" description="Disordered" evidence="1">
    <location>
        <begin position="44"/>
        <end position="84"/>
    </location>
</feature>
<feature type="region of interest" description="Disordered" evidence="1">
    <location>
        <begin position="314"/>
        <end position="338"/>
    </location>
</feature>
<comment type="caution">
    <text evidence="2">The sequence shown here is derived from an EMBL/GenBank/DDBJ whole genome shotgun (WGS) entry which is preliminary data.</text>
</comment>
<dbReference type="AlphaFoldDB" id="A0A176W4W6"/>
<feature type="compositionally biased region" description="Basic residues" evidence="1">
    <location>
        <begin position="320"/>
        <end position="332"/>
    </location>
</feature>
<dbReference type="EMBL" id="LVLJ01001777">
    <property type="protein sequence ID" value="OAE28067.1"/>
    <property type="molecule type" value="Genomic_DNA"/>
</dbReference>
<name>A0A176W4W6_MARPO</name>
<protein>
    <submittedName>
        <fullName evidence="2">Uncharacterized protein</fullName>
    </submittedName>
</protein>
<evidence type="ECO:0000313" key="3">
    <source>
        <dbReference type="Proteomes" id="UP000077202"/>
    </source>
</evidence>
<feature type="compositionally biased region" description="Polar residues" evidence="1">
    <location>
        <begin position="397"/>
        <end position="411"/>
    </location>
</feature>
<keyword evidence="3" id="KW-1185">Reference proteome</keyword>
<reference evidence="2" key="1">
    <citation type="submission" date="2016-03" db="EMBL/GenBank/DDBJ databases">
        <title>Mechanisms controlling the formation of the plant cell surface in tip-growing cells are functionally conserved among land plants.</title>
        <authorList>
            <person name="Honkanen S."/>
            <person name="Jones V.A."/>
            <person name="Morieri G."/>
            <person name="Champion C."/>
            <person name="Hetherington A.J."/>
            <person name="Kelly S."/>
            <person name="Saint-Marcoux D."/>
            <person name="Proust H."/>
            <person name="Prescott H."/>
            <person name="Dolan L."/>
        </authorList>
    </citation>
    <scope>NUCLEOTIDE SEQUENCE [LARGE SCALE GENOMIC DNA]</scope>
    <source>
        <tissue evidence="2">Whole gametophyte</tissue>
    </source>
</reference>
<gene>
    <name evidence="2" type="ORF">AXG93_3410s1100</name>
</gene>
<feature type="compositionally biased region" description="Basic and acidic residues" evidence="1">
    <location>
        <begin position="278"/>
        <end position="289"/>
    </location>
</feature>
<feature type="compositionally biased region" description="Basic residues" evidence="1">
    <location>
        <begin position="64"/>
        <end position="80"/>
    </location>
</feature>
<evidence type="ECO:0000256" key="1">
    <source>
        <dbReference type="SAM" id="MobiDB-lite"/>
    </source>
</evidence>
<organism evidence="2 3">
    <name type="scientific">Marchantia polymorpha subsp. ruderalis</name>
    <dbReference type="NCBI Taxonomy" id="1480154"/>
    <lineage>
        <taxon>Eukaryota</taxon>
        <taxon>Viridiplantae</taxon>
        <taxon>Streptophyta</taxon>
        <taxon>Embryophyta</taxon>
        <taxon>Marchantiophyta</taxon>
        <taxon>Marchantiopsida</taxon>
        <taxon>Marchantiidae</taxon>
        <taxon>Marchantiales</taxon>
        <taxon>Marchantiaceae</taxon>
        <taxon>Marchantia</taxon>
    </lineage>
</organism>
<feature type="region of interest" description="Disordered" evidence="1">
    <location>
        <begin position="248"/>
        <end position="297"/>
    </location>
</feature>
<proteinExistence type="predicted"/>